<dbReference type="AlphaFoldDB" id="A0A3Q9RP50"/>
<protein>
    <submittedName>
        <fullName evidence="1">Uncharacterized protein</fullName>
    </submittedName>
</protein>
<reference evidence="1 2" key="1">
    <citation type="submission" date="2018-01" db="EMBL/GenBank/DDBJ databases">
        <title>Bacillus asahii Genome sequencing and assembly.</title>
        <authorList>
            <person name="Jiang H."/>
            <person name="Feng Y."/>
            <person name="Zhao F."/>
            <person name="Lin X."/>
        </authorList>
    </citation>
    <scope>NUCLEOTIDE SEQUENCE [LARGE SCALE GENOMIC DNA]</scope>
    <source>
        <strain evidence="1 2">OM18</strain>
    </source>
</reference>
<name>A0A3Q9RP50_9BACI</name>
<dbReference type="KEGG" id="pasa:BAOM_3038"/>
<gene>
    <name evidence="1" type="ORF">BAOM_3038</name>
</gene>
<accession>A0A3Q9RP50</accession>
<proteinExistence type="predicted"/>
<evidence type="ECO:0000313" key="1">
    <source>
        <dbReference type="EMBL" id="AZV43647.1"/>
    </source>
</evidence>
<dbReference type="RefSeq" id="WP_164853234.1">
    <property type="nucleotide sequence ID" value="NZ_CP026095.1"/>
</dbReference>
<evidence type="ECO:0000313" key="2">
    <source>
        <dbReference type="Proteomes" id="UP000283095"/>
    </source>
</evidence>
<organism evidence="1 2">
    <name type="scientific">Peribacillus asahii</name>
    <dbReference type="NCBI Taxonomy" id="228899"/>
    <lineage>
        <taxon>Bacteria</taxon>
        <taxon>Bacillati</taxon>
        <taxon>Bacillota</taxon>
        <taxon>Bacilli</taxon>
        <taxon>Bacillales</taxon>
        <taxon>Bacillaceae</taxon>
        <taxon>Peribacillus</taxon>
    </lineage>
</organism>
<dbReference type="Proteomes" id="UP000283095">
    <property type="component" value="Chromosome"/>
</dbReference>
<sequence length="48" mass="5675">MSKKEIDVLLDTYNDYVKMYAIFGDVEYKYLANSVLEKLRKGVNHVPY</sequence>
<dbReference type="EMBL" id="CP026095">
    <property type="protein sequence ID" value="AZV43647.1"/>
    <property type="molecule type" value="Genomic_DNA"/>
</dbReference>